<dbReference type="EMBL" id="LCRH01000061">
    <property type="protein sequence ID" value="KKW31301.1"/>
    <property type="molecule type" value="Genomic_DNA"/>
</dbReference>
<feature type="region of interest" description="Disordered" evidence="1">
    <location>
        <begin position="1"/>
        <end position="20"/>
    </location>
</feature>
<organism evidence="2 3">
    <name type="scientific">Candidatus Uhrbacteria bacterium GW2011_GWA2_52_8d</name>
    <dbReference type="NCBI Taxonomy" id="1618979"/>
    <lineage>
        <taxon>Bacteria</taxon>
        <taxon>Candidatus Uhriibacteriota</taxon>
    </lineage>
</organism>
<proteinExistence type="predicted"/>
<feature type="region of interest" description="Disordered" evidence="1">
    <location>
        <begin position="567"/>
        <end position="587"/>
    </location>
</feature>
<gene>
    <name evidence="2" type="ORF">UY76_C0061G0012</name>
</gene>
<reference evidence="2 3" key="1">
    <citation type="journal article" date="2015" name="Nature">
        <title>rRNA introns, odd ribosomes, and small enigmatic genomes across a large radiation of phyla.</title>
        <authorList>
            <person name="Brown C.T."/>
            <person name="Hug L.A."/>
            <person name="Thomas B.C."/>
            <person name="Sharon I."/>
            <person name="Castelle C.J."/>
            <person name="Singh A."/>
            <person name="Wilkins M.J."/>
            <person name="Williams K.H."/>
            <person name="Banfield J.F."/>
        </authorList>
    </citation>
    <scope>NUCLEOTIDE SEQUENCE [LARGE SCALE GENOMIC DNA]</scope>
</reference>
<name>A0A0G1XK46_9BACT</name>
<evidence type="ECO:0000256" key="1">
    <source>
        <dbReference type="SAM" id="MobiDB-lite"/>
    </source>
</evidence>
<dbReference type="AlphaFoldDB" id="A0A0G1XK46"/>
<dbReference type="Proteomes" id="UP000034054">
    <property type="component" value="Unassembled WGS sequence"/>
</dbReference>
<evidence type="ECO:0000313" key="2">
    <source>
        <dbReference type="EMBL" id="KKW31301.1"/>
    </source>
</evidence>
<sequence length="743" mass="84649">MSEQRGHGQKEQTEQKEVREKHGLRMQVRFRTGARGDTVGQLCASSPAPAEGRVSPKTCVIDSSYRGQTPKHGEEWVVDLIRDTSPGEKKGVWIVKPVEGAMPSWTVEPLTYTSVRGLAPVKADYKIGILSNNYRAPRTPEEIQLEVDRKNREFENERDRFCADIKKNLPLAKNIDLIQGDRIYEVEVADVPYTCEAHIGFTEHGVEVSHWNIQGPDTRVSLSLEDDERLITDAVCKRESNAPRVVKSWARAIAKLGQPITIGRQNSSSKFPPSDYHVVWNTNVGRINAILFPNTLVEEGYIPEHPTGEPLKVSYGHVYANIRFPEISEMELTVAVGLPEQAGSGETGESIRLTPAHVASYCPDSIVREVVGYLVDSIKASFEHAEKAERGCEKLINKQLSSAIQLLKILITQEPNTLVMHHIEGEYVDADDDRHYHQFTVDEYVLATTEETEHLHRPWFIYQRAVPKDFVESMSNTTAVDLYRAALKKIDSSIHPFRSGSYTFTPQIEWVVAPSDDLYSEKSRRDREPKEVVYTFTNSQKTQLQQALALLEAVEKKLFDFEQKTAEETAEERRRREEHISLERQEETNRMPENIRLSLLSEVEMYPYIIEFMQLLPPHIELTKALKNTPNAVILAFQKQLTSDHIVKAEEQNIRETLTYFWEIIGRKKVNEAVGLKNKIDGFIQSWNLAHTLLDESDYLKDCVAEKVISRDEVYARVKTSLPKWVAEGSDIHTCVEEILNGM</sequence>
<protein>
    <submittedName>
        <fullName evidence="2">Uncharacterized protein</fullName>
    </submittedName>
</protein>
<comment type="caution">
    <text evidence="2">The sequence shown here is derived from an EMBL/GenBank/DDBJ whole genome shotgun (WGS) entry which is preliminary data.</text>
</comment>
<accession>A0A0G1XK46</accession>
<evidence type="ECO:0000313" key="3">
    <source>
        <dbReference type="Proteomes" id="UP000034054"/>
    </source>
</evidence>